<keyword evidence="15" id="KW-1185">Reference proteome</keyword>
<evidence type="ECO:0000256" key="1">
    <source>
        <dbReference type="ARBA" id="ARBA00004123"/>
    </source>
</evidence>
<protein>
    <recommendedName>
        <fullName evidence="3">histone deacetylase</fullName>
        <ecNumber evidence="3">3.5.1.98</ecNumber>
    </recommendedName>
</protein>
<dbReference type="RefSeq" id="XP_016208272.1">
    <property type="nucleotide sequence ID" value="XM_016363897.1"/>
</dbReference>
<dbReference type="OrthoDB" id="424012at2759"/>
<feature type="region of interest" description="Disordered" evidence="11">
    <location>
        <begin position="69"/>
        <end position="111"/>
    </location>
</feature>
<keyword evidence="4" id="KW-0678">Repressor</keyword>
<dbReference type="EMBL" id="KN847695">
    <property type="protein sequence ID" value="KIV98401.1"/>
    <property type="molecule type" value="Genomic_DNA"/>
</dbReference>
<dbReference type="EMBL" id="KN847695">
    <property type="protein sequence ID" value="KIV98403.1"/>
    <property type="molecule type" value="Genomic_DNA"/>
</dbReference>
<organism evidence="14 15">
    <name type="scientific">Verruconis gallopava</name>
    <dbReference type="NCBI Taxonomy" id="253628"/>
    <lineage>
        <taxon>Eukaryota</taxon>
        <taxon>Fungi</taxon>
        <taxon>Dikarya</taxon>
        <taxon>Ascomycota</taxon>
        <taxon>Pezizomycotina</taxon>
        <taxon>Dothideomycetes</taxon>
        <taxon>Pleosporomycetidae</taxon>
        <taxon>Venturiales</taxon>
        <taxon>Sympoventuriaceae</taxon>
        <taxon>Verruconis</taxon>
    </lineage>
</organism>
<comment type="catalytic activity">
    <reaction evidence="10">
        <text>N(6)-acetyl-L-lysyl-[histone] + H2O = L-lysyl-[histone] + acetate</text>
        <dbReference type="Rhea" id="RHEA:58196"/>
        <dbReference type="Rhea" id="RHEA-COMP:9845"/>
        <dbReference type="Rhea" id="RHEA-COMP:11338"/>
        <dbReference type="ChEBI" id="CHEBI:15377"/>
        <dbReference type="ChEBI" id="CHEBI:29969"/>
        <dbReference type="ChEBI" id="CHEBI:30089"/>
        <dbReference type="ChEBI" id="CHEBI:61930"/>
        <dbReference type="EC" id="3.5.1.98"/>
    </reaction>
</comment>
<dbReference type="EMBL" id="KN847695">
    <property type="protein sequence ID" value="KIV98399.1"/>
    <property type="molecule type" value="Genomic_DNA"/>
</dbReference>
<feature type="compositionally biased region" description="Polar residues" evidence="11">
    <location>
        <begin position="95"/>
        <end position="111"/>
    </location>
</feature>
<name>A0A0D1ZWJ7_9PEZI</name>
<dbReference type="InterPro" id="IPR023801">
    <property type="entry name" value="His_deacetylse_dom"/>
</dbReference>
<dbReference type="RefSeq" id="XP_016208269.1">
    <property type="nucleotide sequence ID" value="XM_016363894.1"/>
</dbReference>
<evidence type="ECO:0000256" key="6">
    <source>
        <dbReference type="ARBA" id="ARBA00022853"/>
    </source>
</evidence>
<evidence type="ECO:0000256" key="3">
    <source>
        <dbReference type="ARBA" id="ARBA00012111"/>
    </source>
</evidence>
<dbReference type="RefSeq" id="XP_016208275.1">
    <property type="nucleotide sequence ID" value="XM_016363900.1"/>
</dbReference>
<keyword evidence="6" id="KW-0156">Chromatin regulator</keyword>
<evidence type="ECO:0000256" key="5">
    <source>
        <dbReference type="ARBA" id="ARBA00022801"/>
    </source>
</evidence>
<dbReference type="InterPro" id="IPR000286">
    <property type="entry name" value="HDACs"/>
</dbReference>
<comment type="subcellular location">
    <subcellularLocation>
        <location evidence="1">Nucleus</location>
    </subcellularLocation>
</comment>
<feature type="compositionally biased region" description="Polar residues" evidence="11">
    <location>
        <begin position="8"/>
        <end position="24"/>
    </location>
</feature>
<dbReference type="Proteomes" id="UP000053259">
    <property type="component" value="Unassembled WGS sequence"/>
</dbReference>
<comment type="similarity">
    <text evidence="2">Belongs to the histone deacetylase family. HD type 2 subfamily.</text>
</comment>
<dbReference type="RefSeq" id="XP_016208270.1">
    <property type="nucleotide sequence ID" value="XM_016363895.1"/>
</dbReference>
<evidence type="ECO:0000256" key="4">
    <source>
        <dbReference type="ARBA" id="ARBA00022491"/>
    </source>
</evidence>
<evidence type="ECO:0000256" key="2">
    <source>
        <dbReference type="ARBA" id="ARBA00007738"/>
    </source>
</evidence>
<dbReference type="GO" id="GO:0000118">
    <property type="term" value="C:histone deacetylase complex"/>
    <property type="evidence" value="ECO:0007669"/>
    <property type="project" value="TreeGrafter"/>
</dbReference>
<dbReference type="RefSeq" id="XP_016208271.1">
    <property type="nucleotide sequence ID" value="XM_016363896.1"/>
</dbReference>
<gene>
    <name evidence="14" type="ORF">PV09_09768</name>
</gene>
<dbReference type="ESTHER" id="9pezi-a0a0d1zwj7">
    <property type="family name" value="Arb2_domain"/>
</dbReference>
<dbReference type="AlphaFoldDB" id="A0A0D1ZWJ7"/>
<dbReference type="PRINTS" id="PR01270">
    <property type="entry name" value="HDASUPER"/>
</dbReference>
<evidence type="ECO:0000313" key="15">
    <source>
        <dbReference type="Proteomes" id="UP000053259"/>
    </source>
</evidence>
<dbReference type="RefSeq" id="XP_016208273.1">
    <property type="nucleotide sequence ID" value="XM_016363898.1"/>
</dbReference>
<dbReference type="SUPFAM" id="SSF52768">
    <property type="entry name" value="Arginase/deacetylase"/>
    <property type="match status" value="1"/>
</dbReference>
<feature type="compositionally biased region" description="Polar residues" evidence="11">
    <location>
        <begin position="69"/>
        <end position="88"/>
    </location>
</feature>
<dbReference type="Gene3D" id="3.40.800.20">
    <property type="entry name" value="Histone deacetylase domain"/>
    <property type="match status" value="1"/>
</dbReference>
<dbReference type="EC" id="3.5.1.98" evidence="3"/>
<keyword evidence="7" id="KW-0805">Transcription regulation</keyword>
<dbReference type="Pfam" id="PF00850">
    <property type="entry name" value="Hist_deacetyl"/>
    <property type="match status" value="1"/>
</dbReference>
<reference evidence="14 15" key="1">
    <citation type="submission" date="2015-01" db="EMBL/GenBank/DDBJ databases">
        <title>The Genome Sequence of Ochroconis gallopava CBS43764.</title>
        <authorList>
            <consortium name="The Broad Institute Genomics Platform"/>
            <person name="Cuomo C."/>
            <person name="de Hoog S."/>
            <person name="Gorbushina A."/>
            <person name="Stielow B."/>
            <person name="Teixiera M."/>
            <person name="Abouelleil A."/>
            <person name="Chapman S.B."/>
            <person name="Priest M."/>
            <person name="Young S.K."/>
            <person name="Wortman J."/>
            <person name="Nusbaum C."/>
            <person name="Birren B."/>
        </authorList>
    </citation>
    <scope>NUCLEOTIDE SEQUENCE [LARGE SCALE GENOMIC DNA]</scope>
    <source>
        <strain evidence="14 15">CBS 43764</strain>
    </source>
</reference>
<dbReference type="STRING" id="253628.A0A0D1ZWJ7"/>
<feature type="region of interest" description="Disordered" evidence="11">
    <location>
        <begin position="848"/>
        <end position="907"/>
    </location>
</feature>
<dbReference type="GO" id="GO:0040029">
    <property type="term" value="P:epigenetic regulation of gene expression"/>
    <property type="evidence" value="ECO:0007669"/>
    <property type="project" value="TreeGrafter"/>
</dbReference>
<dbReference type="Pfam" id="PF09757">
    <property type="entry name" value="Arb2-like"/>
    <property type="match status" value="1"/>
</dbReference>
<dbReference type="InterPro" id="IPR023696">
    <property type="entry name" value="Ureohydrolase_dom_sf"/>
</dbReference>
<dbReference type="GO" id="GO:0141221">
    <property type="term" value="F:histone deacetylase activity, hydrolytic mechanism"/>
    <property type="evidence" value="ECO:0007669"/>
    <property type="project" value="UniProtKB-EC"/>
</dbReference>
<proteinExistence type="inferred from homology"/>
<evidence type="ECO:0000259" key="13">
    <source>
        <dbReference type="Pfam" id="PF09757"/>
    </source>
</evidence>
<evidence type="ECO:0000256" key="8">
    <source>
        <dbReference type="ARBA" id="ARBA00023163"/>
    </source>
</evidence>
<evidence type="ECO:0000313" key="14">
    <source>
        <dbReference type="EMBL" id="KIV98404.1"/>
    </source>
</evidence>
<sequence>MDLDTEDIQMTGTNPERPPQSESAPVSIRATEVGAQALAMEDAAPVTTTNGQVSSGVDDASINIMNLPDPTQVSQLRATPQSQTFQDTASEEDGTSASQSSLPIKGTGINSHTVPRKLQGVVIYSEPAAPNLPYASQRTGLVYDPRMRFHTELEIDEDEEIHPEDPRRIYEIYNDLVQAGLVVVEGQEVDERLKPYKLIRIPAREAEAGEICLVHSQRHYEWMTTLKSLPKEQLIQMGKAADSLYLHPLSFLCAKLSAGGAIEACRAVAEGRVRNAMAVIRPPGHHAEHDKPGGFCFFDNVAIAARVCQRDFGDRCRKIMILDWDVHHGNGVQMAFEDDPNVLYISLHVHNNGKFYPSGDYGDHLHVGTGAGEGRNINIPWRTNGMTDGDYIYAFQHIVMPCAYEFNPDLVIISAGFDAAEGDMLGGCHLSPAGYAHMTHMLMSLAGGKVVACLEGGYNLRAIARSALAVTRTLMGEPPDRLSESIEASQGAVDICNLVIRTHAAYWKCLYPKNKAKNRLQNMGGERLHDMLRRLQAHEYATNYKMAELWIMREKLSKSFERQVLATDGYSDAKPLLVIFHDPPETLGEQNTHSGAFDAHNLIVTDVAKQYLEWAISQKFSVIDVNVPKYVTNEENNENFEDIDPLETRLKAMRECAMYLWENHIEPYDATDVFLMGVGDAAAAITYLLSHADDIQQRISWVFNFTCEHDLRAVQRAGDDYFADWYFKHSSCFVAHDHQAWSPERTRRVRRKYGNLIRSGSNDLNEILLEAKENVQERMMELTRKWREYESRKMSVPPPPTSNATSASTASSQRISNIRTGHSLGDELRGALPSAKISAPYLELGGAPQFGHQPEMLVRSSPGASPRREAMKSPVNKLPPMGMFYSSPERGAGLRSPMTSGSPSRRI</sequence>
<dbReference type="GeneID" id="27317741"/>
<dbReference type="InterPro" id="IPR037138">
    <property type="entry name" value="His_deacetylse_dom_sf"/>
</dbReference>
<dbReference type="VEuPathDB" id="FungiDB:PV09_09768"/>
<evidence type="ECO:0000256" key="11">
    <source>
        <dbReference type="SAM" id="MobiDB-lite"/>
    </source>
</evidence>
<keyword evidence="8" id="KW-0804">Transcription</keyword>
<dbReference type="FunFam" id="3.40.800.20:FF:000005">
    <property type="entry name" value="histone deacetylase 6"/>
    <property type="match status" value="1"/>
</dbReference>
<dbReference type="EMBL" id="KN847695">
    <property type="protein sequence ID" value="KIV98402.1"/>
    <property type="molecule type" value="Genomic_DNA"/>
</dbReference>
<evidence type="ECO:0000256" key="9">
    <source>
        <dbReference type="ARBA" id="ARBA00023242"/>
    </source>
</evidence>
<dbReference type="FunCoup" id="A0A0D1ZWJ7">
    <property type="interactions" value="152"/>
</dbReference>
<dbReference type="EMBL" id="KN847695">
    <property type="protein sequence ID" value="KIV98405.1"/>
    <property type="molecule type" value="Genomic_DNA"/>
</dbReference>
<feature type="domain" description="Arb2-like" evidence="13">
    <location>
        <begin position="527"/>
        <end position="786"/>
    </location>
</feature>
<evidence type="ECO:0000259" key="12">
    <source>
        <dbReference type="Pfam" id="PF00850"/>
    </source>
</evidence>
<dbReference type="EMBL" id="KN847695">
    <property type="protein sequence ID" value="KIV98400.1"/>
    <property type="molecule type" value="Genomic_DNA"/>
</dbReference>
<keyword evidence="9" id="KW-0539">Nucleus</keyword>
<feature type="region of interest" description="Disordered" evidence="11">
    <location>
        <begin position="790"/>
        <end position="815"/>
    </location>
</feature>
<dbReference type="PANTHER" id="PTHR10625:SF5">
    <property type="entry name" value="HISTONE DEACETYLASE"/>
    <property type="match status" value="1"/>
</dbReference>
<evidence type="ECO:0000256" key="7">
    <source>
        <dbReference type="ARBA" id="ARBA00023015"/>
    </source>
</evidence>
<evidence type="ECO:0000256" key="10">
    <source>
        <dbReference type="ARBA" id="ARBA00048287"/>
    </source>
</evidence>
<feature type="compositionally biased region" description="Polar residues" evidence="11">
    <location>
        <begin position="897"/>
        <end position="907"/>
    </location>
</feature>
<feature type="compositionally biased region" description="Low complexity" evidence="11">
    <location>
        <begin position="802"/>
        <end position="812"/>
    </location>
</feature>
<dbReference type="RefSeq" id="XP_016208274.1">
    <property type="nucleotide sequence ID" value="XM_016363899.1"/>
</dbReference>
<keyword evidence="5" id="KW-0378">Hydrolase</keyword>
<accession>A0A0D1ZWJ7</accession>
<dbReference type="PANTHER" id="PTHR10625">
    <property type="entry name" value="HISTONE DEACETYLASE HDAC1-RELATED"/>
    <property type="match status" value="1"/>
</dbReference>
<dbReference type="InterPro" id="IPR019154">
    <property type="entry name" value="Arb2-like_domain"/>
</dbReference>
<feature type="domain" description="Histone deacetylase" evidence="12">
    <location>
        <begin position="162"/>
        <end position="474"/>
    </location>
</feature>
<feature type="region of interest" description="Disordered" evidence="11">
    <location>
        <begin position="1"/>
        <end position="29"/>
    </location>
</feature>
<dbReference type="EMBL" id="KN847695">
    <property type="protein sequence ID" value="KIV98404.1"/>
    <property type="molecule type" value="Genomic_DNA"/>
</dbReference>